<dbReference type="AlphaFoldDB" id="A0A518B1D1"/>
<evidence type="ECO:0000259" key="1">
    <source>
        <dbReference type="Pfam" id="PF06439"/>
    </source>
</evidence>
<evidence type="ECO:0000313" key="2">
    <source>
        <dbReference type="EMBL" id="QDU60790.1"/>
    </source>
</evidence>
<dbReference type="Gene3D" id="2.60.120.560">
    <property type="entry name" value="Exo-inulinase, domain 1"/>
    <property type="match status" value="1"/>
</dbReference>
<dbReference type="EMBL" id="CP036279">
    <property type="protein sequence ID" value="QDU60790.1"/>
    <property type="molecule type" value="Genomic_DNA"/>
</dbReference>
<name>A0A518B1D1_9BACT</name>
<dbReference type="OrthoDB" id="262927at2"/>
<dbReference type="KEGG" id="knv:Pan216_16420"/>
<organism evidence="2 3">
    <name type="scientific">Kolteria novifilia</name>
    <dbReference type="NCBI Taxonomy" id="2527975"/>
    <lineage>
        <taxon>Bacteria</taxon>
        <taxon>Pseudomonadati</taxon>
        <taxon>Planctomycetota</taxon>
        <taxon>Planctomycetia</taxon>
        <taxon>Kolteriales</taxon>
        <taxon>Kolteriaceae</taxon>
        <taxon>Kolteria</taxon>
    </lineage>
</organism>
<dbReference type="Proteomes" id="UP000317093">
    <property type="component" value="Chromosome"/>
</dbReference>
<evidence type="ECO:0000313" key="3">
    <source>
        <dbReference type="Proteomes" id="UP000317093"/>
    </source>
</evidence>
<dbReference type="Pfam" id="PF06439">
    <property type="entry name" value="3keto-disac_hyd"/>
    <property type="match status" value="1"/>
</dbReference>
<feature type="domain" description="3-keto-alpha-glucoside-1,2-lyase/3-keto-2-hydroxy-glucal hydratase" evidence="1">
    <location>
        <begin position="23"/>
        <end position="206"/>
    </location>
</feature>
<sequence length="208" mass="23617">MHHLLTALVLLAPPSLENVEKGYGPLFDGKTLTGWEGDLKTFRVENGAIVAGTPTTAIPRNEFLCTEEEYGDFELRLKAKLVGPGQNAGIQFRSQRIPDHHEMIGYQCDMGRAREEVIWGALYDESRRRKFLAIGDQDELRKTLHHDDWNDLRIRCVGPRIQLWVNGVQTVDYTEKEAKIPDTGRIGLQIHGGKPAQASYKEIRIKRL</sequence>
<gene>
    <name evidence="2" type="ORF">Pan216_16420</name>
</gene>
<dbReference type="GO" id="GO:0016787">
    <property type="term" value="F:hydrolase activity"/>
    <property type="evidence" value="ECO:0007669"/>
    <property type="project" value="InterPro"/>
</dbReference>
<keyword evidence="3" id="KW-1185">Reference proteome</keyword>
<protein>
    <recommendedName>
        <fullName evidence="1">3-keto-alpha-glucoside-1,2-lyase/3-keto-2-hydroxy-glucal hydratase domain-containing protein</fullName>
    </recommendedName>
</protein>
<proteinExistence type="predicted"/>
<accession>A0A518B1D1</accession>
<reference evidence="2 3" key="1">
    <citation type="submission" date="2019-02" db="EMBL/GenBank/DDBJ databases">
        <title>Deep-cultivation of Planctomycetes and their phenomic and genomic characterization uncovers novel biology.</title>
        <authorList>
            <person name="Wiegand S."/>
            <person name="Jogler M."/>
            <person name="Boedeker C."/>
            <person name="Pinto D."/>
            <person name="Vollmers J."/>
            <person name="Rivas-Marin E."/>
            <person name="Kohn T."/>
            <person name="Peeters S.H."/>
            <person name="Heuer A."/>
            <person name="Rast P."/>
            <person name="Oberbeckmann S."/>
            <person name="Bunk B."/>
            <person name="Jeske O."/>
            <person name="Meyerdierks A."/>
            <person name="Storesund J.E."/>
            <person name="Kallscheuer N."/>
            <person name="Luecker S."/>
            <person name="Lage O.M."/>
            <person name="Pohl T."/>
            <person name="Merkel B.J."/>
            <person name="Hornburger P."/>
            <person name="Mueller R.-W."/>
            <person name="Bruemmer F."/>
            <person name="Labrenz M."/>
            <person name="Spormann A.M."/>
            <person name="Op den Camp H."/>
            <person name="Overmann J."/>
            <person name="Amann R."/>
            <person name="Jetten M.S.M."/>
            <person name="Mascher T."/>
            <person name="Medema M.H."/>
            <person name="Devos D.P."/>
            <person name="Kaster A.-K."/>
            <person name="Ovreas L."/>
            <person name="Rohde M."/>
            <person name="Galperin M.Y."/>
            <person name="Jogler C."/>
        </authorList>
    </citation>
    <scope>NUCLEOTIDE SEQUENCE [LARGE SCALE GENOMIC DNA]</scope>
    <source>
        <strain evidence="2 3">Pan216</strain>
    </source>
</reference>
<dbReference type="RefSeq" id="WP_145257176.1">
    <property type="nucleotide sequence ID" value="NZ_CP036279.1"/>
</dbReference>
<dbReference type="InterPro" id="IPR010496">
    <property type="entry name" value="AL/BT2_dom"/>
</dbReference>